<keyword evidence="7" id="KW-1185">Reference proteome</keyword>
<organism evidence="6 7">
    <name type="scientific">Laetiporus sulphureus 93-53</name>
    <dbReference type="NCBI Taxonomy" id="1314785"/>
    <lineage>
        <taxon>Eukaryota</taxon>
        <taxon>Fungi</taxon>
        <taxon>Dikarya</taxon>
        <taxon>Basidiomycota</taxon>
        <taxon>Agaricomycotina</taxon>
        <taxon>Agaricomycetes</taxon>
        <taxon>Polyporales</taxon>
        <taxon>Laetiporus</taxon>
    </lineage>
</organism>
<keyword evidence="4" id="KW-0732">Signal</keyword>
<dbReference type="Pfam" id="PF13359">
    <property type="entry name" value="DDE_Tnp_4"/>
    <property type="match status" value="1"/>
</dbReference>
<dbReference type="PANTHER" id="PTHR48471:SF1">
    <property type="entry name" value="DDE TNP4 DOMAIN-CONTAINING PROTEIN"/>
    <property type="match status" value="1"/>
</dbReference>
<dbReference type="InParanoid" id="A0A165DRS5"/>
<evidence type="ECO:0000256" key="4">
    <source>
        <dbReference type="SAM" id="SignalP"/>
    </source>
</evidence>
<evidence type="ECO:0000259" key="5">
    <source>
        <dbReference type="Pfam" id="PF13359"/>
    </source>
</evidence>
<proteinExistence type="predicted"/>
<dbReference type="EMBL" id="KV427630">
    <property type="protein sequence ID" value="KZT05494.1"/>
    <property type="molecule type" value="Genomic_DNA"/>
</dbReference>
<reference evidence="6 7" key="1">
    <citation type="journal article" date="2016" name="Mol. Biol. Evol.">
        <title>Comparative Genomics of Early-Diverging Mushroom-Forming Fungi Provides Insights into the Origins of Lignocellulose Decay Capabilities.</title>
        <authorList>
            <person name="Nagy L.G."/>
            <person name="Riley R."/>
            <person name="Tritt A."/>
            <person name="Adam C."/>
            <person name="Daum C."/>
            <person name="Floudas D."/>
            <person name="Sun H."/>
            <person name="Yadav J.S."/>
            <person name="Pangilinan J."/>
            <person name="Larsson K.H."/>
            <person name="Matsuura K."/>
            <person name="Barry K."/>
            <person name="Labutti K."/>
            <person name="Kuo R."/>
            <person name="Ohm R.A."/>
            <person name="Bhattacharya S.S."/>
            <person name="Shirouzu T."/>
            <person name="Yoshinaga Y."/>
            <person name="Martin F.M."/>
            <person name="Grigoriev I.V."/>
            <person name="Hibbett D.S."/>
        </authorList>
    </citation>
    <scope>NUCLEOTIDE SEQUENCE [LARGE SCALE GENOMIC DNA]</scope>
    <source>
        <strain evidence="6 7">93-53</strain>
    </source>
</reference>
<feature type="domain" description="DDE Tnp4" evidence="5">
    <location>
        <begin position="125"/>
        <end position="213"/>
    </location>
</feature>
<dbReference type="AlphaFoldDB" id="A0A165DRS5"/>
<evidence type="ECO:0000256" key="2">
    <source>
        <dbReference type="ARBA" id="ARBA00022723"/>
    </source>
</evidence>
<dbReference type="PANTHER" id="PTHR48471">
    <property type="entry name" value="DDE TNP4 DOMAIN-CONTAINING PROTEIN"/>
    <property type="match status" value="1"/>
</dbReference>
<dbReference type="GeneID" id="63827830"/>
<evidence type="ECO:0000256" key="3">
    <source>
        <dbReference type="SAM" id="Phobius"/>
    </source>
</evidence>
<dbReference type="InterPro" id="IPR027806">
    <property type="entry name" value="HARBI1_dom"/>
</dbReference>
<comment type="cofactor">
    <cofactor evidence="1">
        <name>a divalent metal cation</name>
        <dbReference type="ChEBI" id="CHEBI:60240"/>
    </cofactor>
</comment>
<dbReference type="RefSeq" id="XP_040763234.1">
    <property type="nucleotide sequence ID" value="XM_040910801.1"/>
</dbReference>
<keyword evidence="3" id="KW-0472">Membrane</keyword>
<sequence>MPILVPLLFSGYLCSAELLPNPCSATAWQQLYESHEDRAYIVTMGFYILCFDLILTSSFACRWDTRAIVRRDVAEKGTACPDQRSLDAAGVSRYTNFTLKILLETLRDMPSGQIKCLLDRAFGSLDGLNLPCQTSDDLEIENATYNGWLHEHFISSVLAFTLKGTIMAAKLNCPGSWHDSRVARPIYEKLYTKTPDGYFLVADTAFPHGSDQIAGRIRASIKAGQQLLSSVTELPLEIDHDEQRGDLLETCVRLNNVHANIIGINQINTAQIWDGFAGMLFAEQRCRDQVKAFHIVADS</sequence>
<gene>
    <name evidence="6" type="ORF">LAESUDRAFT_737563</name>
</gene>
<feature type="chain" id="PRO_5007856771" description="DDE Tnp4 domain-containing protein" evidence="4">
    <location>
        <begin position="17"/>
        <end position="299"/>
    </location>
</feature>
<evidence type="ECO:0000313" key="6">
    <source>
        <dbReference type="EMBL" id="KZT05494.1"/>
    </source>
</evidence>
<dbReference type="Proteomes" id="UP000076871">
    <property type="component" value="Unassembled WGS sequence"/>
</dbReference>
<accession>A0A165DRS5</accession>
<evidence type="ECO:0000313" key="7">
    <source>
        <dbReference type="Proteomes" id="UP000076871"/>
    </source>
</evidence>
<dbReference type="GO" id="GO:0046872">
    <property type="term" value="F:metal ion binding"/>
    <property type="evidence" value="ECO:0007669"/>
    <property type="project" value="UniProtKB-KW"/>
</dbReference>
<name>A0A165DRS5_9APHY</name>
<keyword evidence="3" id="KW-1133">Transmembrane helix</keyword>
<evidence type="ECO:0000256" key="1">
    <source>
        <dbReference type="ARBA" id="ARBA00001968"/>
    </source>
</evidence>
<keyword evidence="3" id="KW-0812">Transmembrane</keyword>
<feature type="transmembrane region" description="Helical" evidence="3">
    <location>
        <begin position="40"/>
        <end position="61"/>
    </location>
</feature>
<protein>
    <recommendedName>
        <fullName evidence="5">DDE Tnp4 domain-containing protein</fullName>
    </recommendedName>
</protein>
<keyword evidence="2" id="KW-0479">Metal-binding</keyword>
<dbReference type="OrthoDB" id="78198at2759"/>
<feature type="signal peptide" evidence="4">
    <location>
        <begin position="1"/>
        <end position="16"/>
    </location>
</feature>